<organism evidence="1 2">
    <name type="scientific">Caballeronia humi</name>
    <dbReference type="NCBI Taxonomy" id="326474"/>
    <lineage>
        <taxon>Bacteria</taxon>
        <taxon>Pseudomonadati</taxon>
        <taxon>Pseudomonadota</taxon>
        <taxon>Betaproteobacteria</taxon>
        <taxon>Burkholderiales</taxon>
        <taxon>Burkholderiaceae</taxon>
        <taxon>Caballeronia</taxon>
    </lineage>
</organism>
<protein>
    <submittedName>
        <fullName evidence="1">Uncharacterized protein</fullName>
    </submittedName>
</protein>
<dbReference type="AlphaFoldDB" id="A0A158IWZ6"/>
<proteinExistence type="predicted"/>
<dbReference type="OrthoDB" id="7359859at2"/>
<dbReference type="SUPFAM" id="SSF88723">
    <property type="entry name" value="PIN domain-like"/>
    <property type="match status" value="1"/>
</dbReference>
<gene>
    <name evidence="1" type="ORF">AWB65_05552</name>
</gene>
<dbReference type="InterPro" id="IPR029060">
    <property type="entry name" value="PIN-like_dom_sf"/>
</dbReference>
<dbReference type="CDD" id="cd18685">
    <property type="entry name" value="PIN_VapC-like"/>
    <property type="match status" value="1"/>
</dbReference>
<dbReference type="InterPro" id="IPR021799">
    <property type="entry name" value="PIN-like_prokaryotic"/>
</dbReference>
<accession>A0A158IWZ6</accession>
<comment type="caution">
    <text evidence="1">The sequence shown here is derived from an EMBL/GenBank/DDBJ whole genome shotgun (WGS) entry which is preliminary data.</text>
</comment>
<dbReference type="EMBL" id="FCNW02000047">
    <property type="protein sequence ID" value="SAL61106.1"/>
    <property type="molecule type" value="Genomic_DNA"/>
</dbReference>
<reference evidence="1" key="1">
    <citation type="submission" date="2016-01" db="EMBL/GenBank/DDBJ databases">
        <authorList>
            <person name="Peeters C."/>
        </authorList>
    </citation>
    <scope>NUCLEOTIDE SEQUENCE [LARGE SCALE GENOMIC DNA]</scope>
    <source>
        <strain evidence="1">LMG 22934</strain>
    </source>
</reference>
<evidence type="ECO:0000313" key="2">
    <source>
        <dbReference type="Proteomes" id="UP000054977"/>
    </source>
</evidence>
<dbReference type="Gene3D" id="3.40.50.1010">
    <property type="entry name" value="5'-nuclease"/>
    <property type="match status" value="1"/>
</dbReference>
<name>A0A158IWZ6_9BURK</name>
<sequence>MLLLISDANILIDIEVGGLTAPMFSLDYRFALPDVLFHEELAEQHGHLLNMGLEVLELDDRMVMRVAQFARKYKRPGRIDLFALVLAAEERCPLLTGDRDLRAAAESERIEVRGTLWLVSEMVRAGKISALVARAGYRQMHARGRRLPWSIAERMLSEAEAEQCISNAAVWRIKAPAE</sequence>
<dbReference type="Pfam" id="PF11848">
    <property type="entry name" value="DUF3368"/>
    <property type="match status" value="1"/>
</dbReference>
<evidence type="ECO:0000313" key="1">
    <source>
        <dbReference type="EMBL" id="SAL61106.1"/>
    </source>
</evidence>
<dbReference type="RefSeq" id="WP_087670217.1">
    <property type="nucleotide sequence ID" value="NZ_FCNW02000047.1"/>
</dbReference>
<dbReference type="STRING" id="326474.AWB65_05552"/>
<dbReference type="Proteomes" id="UP000054977">
    <property type="component" value="Unassembled WGS sequence"/>
</dbReference>
<keyword evidence="2" id="KW-1185">Reference proteome</keyword>